<dbReference type="STRING" id="1798653.A3G64_01025"/>
<evidence type="ECO:0000313" key="3">
    <source>
        <dbReference type="Proteomes" id="UP000179281"/>
    </source>
</evidence>
<gene>
    <name evidence="2" type="ORF">A3G64_01025</name>
</gene>
<feature type="transmembrane region" description="Helical" evidence="1">
    <location>
        <begin position="150"/>
        <end position="172"/>
    </location>
</feature>
<dbReference type="Proteomes" id="UP000179281">
    <property type="component" value="Unassembled WGS sequence"/>
</dbReference>
<feature type="transmembrane region" description="Helical" evidence="1">
    <location>
        <begin position="72"/>
        <end position="92"/>
    </location>
</feature>
<evidence type="ECO:0000256" key="1">
    <source>
        <dbReference type="SAM" id="Phobius"/>
    </source>
</evidence>
<proteinExistence type="predicted"/>
<name>A0A1G2CPV6_9BACT</name>
<accession>A0A1G2CPV6</accession>
<dbReference type="EMBL" id="MHLD01000007">
    <property type="protein sequence ID" value="OGZ02780.1"/>
    <property type="molecule type" value="Genomic_DNA"/>
</dbReference>
<evidence type="ECO:0000313" key="2">
    <source>
        <dbReference type="EMBL" id="OGZ02780.1"/>
    </source>
</evidence>
<keyword evidence="1" id="KW-1133">Transmembrane helix</keyword>
<reference evidence="2 3" key="1">
    <citation type="journal article" date="2016" name="Nat. Commun.">
        <title>Thousands of microbial genomes shed light on interconnected biogeochemical processes in an aquifer system.</title>
        <authorList>
            <person name="Anantharaman K."/>
            <person name="Brown C.T."/>
            <person name="Hug L.A."/>
            <person name="Sharon I."/>
            <person name="Castelle C.J."/>
            <person name="Probst A.J."/>
            <person name="Thomas B.C."/>
            <person name="Singh A."/>
            <person name="Wilkins M.J."/>
            <person name="Karaoz U."/>
            <person name="Brodie E.L."/>
            <person name="Williams K.H."/>
            <person name="Hubbard S.S."/>
            <person name="Banfield J.F."/>
        </authorList>
    </citation>
    <scope>NUCLEOTIDE SEQUENCE [LARGE SCALE GENOMIC DNA]</scope>
</reference>
<sequence>MLFTSHAIVGAAVGAAAGDPIYGFLGGIVSHHVLDAIPHFDQGTFYLERSGPQYLGMAQISNYRGDFSRRDWVVLFIDWGIAAAVFGAVFWATPVSRWELIVLGAFGGLLPDVVDSSPLWSKKLRAAFGAVAAYHTFHAFFHWTVARKELWLGIATQAVLLAVSLAYLLGYLTKS</sequence>
<organism evidence="2 3">
    <name type="scientific">Candidatus Liptonbacteria bacterium RIFCSPLOWO2_12_FULL_60_15</name>
    <dbReference type="NCBI Taxonomy" id="1798653"/>
    <lineage>
        <taxon>Bacteria</taxon>
        <taxon>Candidatus Liptoniibacteriota</taxon>
    </lineage>
</organism>
<keyword evidence="1" id="KW-0472">Membrane</keyword>
<protein>
    <submittedName>
        <fullName evidence="2">Uncharacterized protein</fullName>
    </submittedName>
</protein>
<dbReference type="AlphaFoldDB" id="A0A1G2CPV6"/>
<comment type="caution">
    <text evidence="2">The sequence shown here is derived from an EMBL/GenBank/DDBJ whole genome shotgun (WGS) entry which is preliminary data.</text>
</comment>
<keyword evidence="1" id="KW-0812">Transmembrane</keyword>